<dbReference type="GO" id="GO:0009847">
    <property type="term" value="P:spore germination"/>
    <property type="evidence" value="ECO:0007669"/>
    <property type="project" value="InterPro"/>
</dbReference>
<dbReference type="InterPro" id="IPR004995">
    <property type="entry name" value="Spore_Ger"/>
</dbReference>
<gene>
    <name evidence="3" type="ORF">EDM56_30800</name>
</gene>
<keyword evidence="2" id="KW-0812">Transmembrane</keyword>
<evidence type="ECO:0000256" key="2">
    <source>
        <dbReference type="SAM" id="Phobius"/>
    </source>
</evidence>
<evidence type="ECO:0000256" key="1">
    <source>
        <dbReference type="ARBA" id="ARBA00023136"/>
    </source>
</evidence>
<keyword evidence="4" id="KW-1185">Reference proteome</keyword>
<proteinExistence type="predicted"/>
<protein>
    <submittedName>
        <fullName evidence="3">Spore germination protein</fullName>
    </submittedName>
</protein>
<dbReference type="GO" id="GO:0016020">
    <property type="term" value="C:membrane"/>
    <property type="evidence" value="ECO:0007669"/>
    <property type="project" value="InterPro"/>
</dbReference>
<keyword evidence="1 2" id="KW-0472">Membrane</keyword>
<dbReference type="Proteomes" id="UP000271031">
    <property type="component" value="Unassembled WGS sequence"/>
</dbReference>
<dbReference type="AlphaFoldDB" id="A0A3M8CQG9"/>
<keyword evidence="2" id="KW-1133">Transmembrane helix</keyword>
<dbReference type="Pfam" id="PF03323">
    <property type="entry name" value="GerA"/>
    <property type="match status" value="1"/>
</dbReference>
<organism evidence="3 4">
    <name type="scientific">Brevibacillus fluminis</name>
    <dbReference type="NCBI Taxonomy" id="511487"/>
    <lineage>
        <taxon>Bacteria</taxon>
        <taxon>Bacillati</taxon>
        <taxon>Bacillota</taxon>
        <taxon>Bacilli</taxon>
        <taxon>Bacillales</taxon>
        <taxon>Paenibacillaceae</taxon>
        <taxon>Brevibacillus</taxon>
    </lineage>
</organism>
<evidence type="ECO:0000313" key="3">
    <source>
        <dbReference type="EMBL" id="RNB77701.1"/>
    </source>
</evidence>
<dbReference type="EMBL" id="RHHQ01000048">
    <property type="protein sequence ID" value="RNB77701.1"/>
    <property type="molecule type" value="Genomic_DNA"/>
</dbReference>
<sequence>LLSNAIRVVRYIFILGAGLLGMYGQMLALALLFAHLLNMTSLGSPYMTPVIPRDWGDLANSLFRAPIGFILSRSGMSRAKKQLSRPLDEE</sequence>
<comment type="caution">
    <text evidence="3">The sequence shown here is derived from an EMBL/GenBank/DDBJ whole genome shotgun (WGS) entry which is preliminary data.</text>
</comment>
<accession>A0A3M8CQG9</accession>
<reference evidence="3 4" key="1">
    <citation type="submission" date="2018-10" db="EMBL/GenBank/DDBJ databases">
        <title>Phylogenomics of Brevibacillus.</title>
        <authorList>
            <person name="Dunlap C."/>
        </authorList>
    </citation>
    <scope>NUCLEOTIDE SEQUENCE [LARGE SCALE GENOMIC DNA]</scope>
    <source>
        <strain evidence="3 4">JCM 15716</strain>
    </source>
</reference>
<evidence type="ECO:0000313" key="4">
    <source>
        <dbReference type="Proteomes" id="UP000271031"/>
    </source>
</evidence>
<feature type="transmembrane region" description="Helical" evidence="2">
    <location>
        <begin position="12"/>
        <end position="38"/>
    </location>
</feature>
<feature type="non-terminal residue" evidence="3">
    <location>
        <position position="1"/>
    </location>
</feature>
<dbReference type="RefSeq" id="WP_148040442.1">
    <property type="nucleotide sequence ID" value="NZ_RHHQ01000048.1"/>
</dbReference>
<name>A0A3M8CQG9_9BACL</name>